<organism evidence="1 2">
    <name type="scientific">Choristoneura fumiferana</name>
    <name type="common">Spruce budworm moth</name>
    <name type="synonym">Archips fumiferana</name>
    <dbReference type="NCBI Taxonomy" id="7141"/>
    <lineage>
        <taxon>Eukaryota</taxon>
        <taxon>Metazoa</taxon>
        <taxon>Ecdysozoa</taxon>
        <taxon>Arthropoda</taxon>
        <taxon>Hexapoda</taxon>
        <taxon>Insecta</taxon>
        <taxon>Pterygota</taxon>
        <taxon>Neoptera</taxon>
        <taxon>Endopterygota</taxon>
        <taxon>Lepidoptera</taxon>
        <taxon>Glossata</taxon>
        <taxon>Ditrysia</taxon>
        <taxon>Tortricoidea</taxon>
        <taxon>Tortricidae</taxon>
        <taxon>Tortricinae</taxon>
        <taxon>Choristoneura</taxon>
    </lineage>
</organism>
<dbReference type="Proteomes" id="UP001064048">
    <property type="component" value="Chromosome 8"/>
</dbReference>
<proteinExistence type="predicted"/>
<name>A0ACC0JQM8_CHOFU</name>
<comment type="caution">
    <text evidence="1">The sequence shown here is derived from an EMBL/GenBank/DDBJ whole genome shotgun (WGS) entry which is preliminary data.</text>
</comment>
<gene>
    <name evidence="1" type="ORF">MSG28_005207</name>
</gene>
<protein>
    <submittedName>
        <fullName evidence="1">Uncharacterized protein</fullName>
    </submittedName>
</protein>
<keyword evidence="2" id="KW-1185">Reference proteome</keyword>
<dbReference type="EMBL" id="CM046108">
    <property type="protein sequence ID" value="KAI8426354.1"/>
    <property type="molecule type" value="Genomic_DNA"/>
</dbReference>
<sequence>MFKLVVLSCVVALAAAKPSAIAPWGLGLAGPLVAPAAVAPLGLAGHGALWGAPALAAYNYRGPVSLAPGQPASILAADGRPLDTLSVNLDRAAHYTARAVDHAGLGGLHLLKKRSVVVGAPLAVSHAARIDLPAARLVAPGHIGALGWPAGVGALGWHGAAAPWGVAPLGLGHAAGLGHLW</sequence>
<reference evidence="1 2" key="1">
    <citation type="journal article" date="2022" name="Genome Biol. Evol.">
        <title>The Spruce Budworm Genome: Reconstructing the Evolutionary History of Antifreeze Proteins.</title>
        <authorList>
            <person name="Beliveau C."/>
            <person name="Gagne P."/>
            <person name="Picq S."/>
            <person name="Vernygora O."/>
            <person name="Keeling C.I."/>
            <person name="Pinkney K."/>
            <person name="Doucet D."/>
            <person name="Wen F."/>
            <person name="Johnston J.S."/>
            <person name="Maaroufi H."/>
            <person name="Boyle B."/>
            <person name="Laroche J."/>
            <person name="Dewar K."/>
            <person name="Juretic N."/>
            <person name="Blackburn G."/>
            <person name="Nisole A."/>
            <person name="Brunet B."/>
            <person name="Brandao M."/>
            <person name="Lumley L."/>
            <person name="Duan J."/>
            <person name="Quan G."/>
            <person name="Lucarotti C.J."/>
            <person name="Roe A.D."/>
            <person name="Sperling F.A.H."/>
            <person name="Levesque R.C."/>
            <person name="Cusson M."/>
        </authorList>
    </citation>
    <scope>NUCLEOTIDE SEQUENCE [LARGE SCALE GENOMIC DNA]</scope>
    <source>
        <strain evidence="1">Glfc:IPQL:Cfum</strain>
    </source>
</reference>
<evidence type="ECO:0000313" key="2">
    <source>
        <dbReference type="Proteomes" id="UP001064048"/>
    </source>
</evidence>
<evidence type="ECO:0000313" key="1">
    <source>
        <dbReference type="EMBL" id="KAI8426354.1"/>
    </source>
</evidence>
<accession>A0ACC0JQM8</accession>